<evidence type="ECO:0000313" key="3">
    <source>
        <dbReference type="EMBL" id="QRV25745.1"/>
    </source>
</evidence>
<dbReference type="EMBL" id="CP070273">
    <property type="protein sequence ID" value="QRV25745.1"/>
    <property type="molecule type" value="Genomic_DNA"/>
</dbReference>
<sequence>MSRADIATVTGLSPAAVTFVVSDLLDEQFLLEGNTTKGGNGRRPIPLTINYAGHLAIGIKMNVDHLECILTDLSIKPISSVVVEFANTSPEAVLDAAVIAVGRLQKVAEAHHRFIGIGFTMAGTIDVKSGICVRSHRFNWKNVSFAKMLEEKVKVPVWLEDDTIAFAMAHHLFGVGRQHKTFGALAIGEGIGCAIVIEGGVHHGINGEAGKIGHIIHDLNGELCECGRHGCLQTYFSAPSLVERWRKQRQLTNVDRFAMKEAALAGDDIAIQILQEAGHQIGKHLASFIIVTDPEVIIVGGESVTFGDFLFAPLRASLEIYCLSKPPIVIPDERDDFWSSGAAVLATQQLFNFELLFSEDQAQS</sequence>
<organism evidence="3 4">
    <name type="scientific">Marinomonas foliarum</name>
    <dbReference type="NCBI Taxonomy" id="491950"/>
    <lineage>
        <taxon>Bacteria</taxon>
        <taxon>Pseudomonadati</taxon>
        <taxon>Pseudomonadota</taxon>
        <taxon>Gammaproteobacteria</taxon>
        <taxon>Oceanospirillales</taxon>
        <taxon>Oceanospirillaceae</taxon>
        <taxon>Marinomonas</taxon>
    </lineage>
</organism>
<dbReference type="Gene3D" id="1.10.10.10">
    <property type="entry name" value="Winged helix-like DNA-binding domain superfamily/Winged helix DNA-binding domain"/>
    <property type="match status" value="1"/>
</dbReference>
<comment type="similarity">
    <text evidence="1">Belongs to the ROK (NagC/XylR) family.</text>
</comment>
<dbReference type="CDD" id="cd24073">
    <property type="entry name" value="ASKHA_ATPase_ROK_CYANR"/>
    <property type="match status" value="1"/>
</dbReference>
<evidence type="ECO:0000313" key="4">
    <source>
        <dbReference type="Proteomes" id="UP000644167"/>
    </source>
</evidence>
<dbReference type="Pfam" id="PF00480">
    <property type="entry name" value="ROK"/>
    <property type="match status" value="1"/>
</dbReference>
<dbReference type="SUPFAM" id="SSF46785">
    <property type="entry name" value="Winged helix' DNA-binding domain"/>
    <property type="match status" value="1"/>
</dbReference>
<keyword evidence="4" id="KW-1185">Reference proteome</keyword>
<dbReference type="PANTHER" id="PTHR18964">
    <property type="entry name" value="ROK (REPRESSOR, ORF, KINASE) FAMILY"/>
    <property type="match status" value="1"/>
</dbReference>
<dbReference type="InterPro" id="IPR043129">
    <property type="entry name" value="ATPase_NBD"/>
</dbReference>
<dbReference type="InterPro" id="IPR036390">
    <property type="entry name" value="WH_DNA-bd_sf"/>
</dbReference>
<evidence type="ECO:0000256" key="1">
    <source>
        <dbReference type="ARBA" id="ARBA00006479"/>
    </source>
</evidence>
<dbReference type="Proteomes" id="UP000644167">
    <property type="component" value="Chromosome"/>
</dbReference>
<reference evidence="3 4" key="1">
    <citation type="submission" date="2021-02" db="EMBL/GenBank/DDBJ databases">
        <title>The genome of Marinomonas foliarum JZW.</title>
        <authorList>
            <person name="Sun M."/>
        </authorList>
    </citation>
    <scope>NUCLEOTIDE SEQUENCE [LARGE SCALE GENOMIC DNA]</scope>
    <source>
        <strain evidence="3 4">JZW</strain>
    </source>
</reference>
<dbReference type="InterPro" id="IPR036388">
    <property type="entry name" value="WH-like_DNA-bd_sf"/>
</dbReference>
<accession>A0ABX7ITP6</accession>
<gene>
    <name evidence="3" type="ORF">JSY38_09895</name>
</gene>
<dbReference type="InterPro" id="IPR000600">
    <property type="entry name" value="ROK"/>
</dbReference>
<proteinExistence type="inferred from homology"/>
<protein>
    <submittedName>
        <fullName evidence="3">ROK family protein</fullName>
    </submittedName>
</protein>
<dbReference type="PANTHER" id="PTHR18964:SF149">
    <property type="entry name" value="BIFUNCTIONAL UDP-N-ACETYLGLUCOSAMINE 2-EPIMERASE_N-ACETYLMANNOSAMINE KINASE"/>
    <property type="match status" value="1"/>
</dbReference>
<dbReference type="Gene3D" id="3.30.420.40">
    <property type="match status" value="2"/>
</dbReference>
<dbReference type="SUPFAM" id="SSF53067">
    <property type="entry name" value="Actin-like ATPase domain"/>
    <property type="match status" value="1"/>
</dbReference>
<keyword evidence="2" id="KW-0119">Carbohydrate metabolism</keyword>
<name>A0ABX7ITP6_9GAMM</name>
<dbReference type="PROSITE" id="PS01125">
    <property type="entry name" value="ROK"/>
    <property type="match status" value="1"/>
</dbReference>
<evidence type="ECO:0000256" key="2">
    <source>
        <dbReference type="ARBA" id="ARBA00023277"/>
    </source>
</evidence>
<dbReference type="InterPro" id="IPR049874">
    <property type="entry name" value="ROK_cs"/>
</dbReference>